<accession>A0A8H6JVP6</accession>
<reference evidence="2 3" key="1">
    <citation type="journal article" date="2020" name="Phytopathology">
        <title>Genome Sequence Resources of Colletotrichum truncatum, C. plurivorum, C. musicola, and C. sojae: Four Species Pathogenic to Soybean (Glycine max).</title>
        <authorList>
            <person name="Rogerio F."/>
            <person name="Boufleur T.R."/>
            <person name="Ciampi-Guillardi M."/>
            <person name="Sukno S.A."/>
            <person name="Thon M.R."/>
            <person name="Massola Junior N.S."/>
            <person name="Baroncelli R."/>
        </authorList>
    </citation>
    <scope>NUCLEOTIDE SEQUENCE [LARGE SCALE GENOMIC DNA]</scope>
    <source>
        <strain evidence="2 3">LFN0009</strain>
    </source>
</reference>
<gene>
    <name evidence="2" type="ORF">CSOJ01_01321</name>
</gene>
<comment type="caution">
    <text evidence="2">The sequence shown here is derived from an EMBL/GenBank/DDBJ whole genome shotgun (WGS) entry which is preliminary data.</text>
</comment>
<dbReference type="EMBL" id="WIGN01000009">
    <property type="protein sequence ID" value="KAF6819578.1"/>
    <property type="molecule type" value="Genomic_DNA"/>
</dbReference>
<feature type="region of interest" description="Disordered" evidence="1">
    <location>
        <begin position="1"/>
        <end position="42"/>
    </location>
</feature>
<dbReference type="Proteomes" id="UP000652219">
    <property type="component" value="Unassembled WGS sequence"/>
</dbReference>
<evidence type="ECO:0000313" key="2">
    <source>
        <dbReference type="EMBL" id="KAF6819578.1"/>
    </source>
</evidence>
<evidence type="ECO:0000313" key="3">
    <source>
        <dbReference type="Proteomes" id="UP000652219"/>
    </source>
</evidence>
<keyword evidence="3" id="KW-1185">Reference proteome</keyword>
<organism evidence="2 3">
    <name type="scientific">Colletotrichum sojae</name>
    <dbReference type="NCBI Taxonomy" id="2175907"/>
    <lineage>
        <taxon>Eukaryota</taxon>
        <taxon>Fungi</taxon>
        <taxon>Dikarya</taxon>
        <taxon>Ascomycota</taxon>
        <taxon>Pezizomycotina</taxon>
        <taxon>Sordariomycetes</taxon>
        <taxon>Hypocreomycetidae</taxon>
        <taxon>Glomerellales</taxon>
        <taxon>Glomerellaceae</taxon>
        <taxon>Colletotrichum</taxon>
        <taxon>Colletotrichum orchidearum species complex</taxon>
    </lineage>
</organism>
<evidence type="ECO:0000256" key="1">
    <source>
        <dbReference type="SAM" id="MobiDB-lite"/>
    </source>
</evidence>
<sequence>MHGTAAHHTNLPPESKLHALPGLPGRANLGRDGRSPLPLEPPLRVLAARGSTSCAEWQQPRVHEPHTIIVTVMNVRQTLRVCVNDTNPWPTVSLGVTPVVVCITTHPHEHPARRLAG</sequence>
<name>A0A8H6JVP6_9PEZI</name>
<dbReference type="AlphaFoldDB" id="A0A8H6JVP6"/>
<proteinExistence type="predicted"/>
<protein>
    <submittedName>
        <fullName evidence="2">Uncharacterized protein</fullName>
    </submittedName>
</protein>